<keyword evidence="6" id="KW-0520">NAD</keyword>
<evidence type="ECO:0000256" key="8">
    <source>
        <dbReference type="RuleBase" id="RU000397"/>
    </source>
</evidence>
<dbReference type="PROSITE" id="PS00071">
    <property type="entry name" value="GAPDH"/>
    <property type="match status" value="1"/>
</dbReference>
<name>A0A9D2HKH0_9BACT</name>
<feature type="binding site" evidence="5">
    <location>
        <begin position="150"/>
        <end position="152"/>
    </location>
    <ligand>
        <name>D-glyceraldehyde 3-phosphate</name>
        <dbReference type="ChEBI" id="CHEBI:59776"/>
    </ligand>
</feature>
<gene>
    <name evidence="11" type="primary">gap</name>
    <name evidence="11" type="ORF">H9784_03395</name>
</gene>
<keyword evidence="6" id="KW-0547">Nucleotide-binding</keyword>
<keyword evidence="3 9" id="KW-0560">Oxidoreductase</keyword>
<feature type="binding site" evidence="5">
    <location>
        <position position="232"/>
    </location>
    <ligand>
        <name>D-glyceraldehyde 3-phosphate</name>
        <dbReference type="ChEBI" id="CHEBI:59776"/>
    </ligand>
</feature>
<comment type="caution">
    <text evidence="11">The sequence shown here is derived from an EMBL/GenBank/DDBJ whole genome shotgun (WGS) entry which is preliminary data.</text>
</comment>
<feature type="site" description="Activates thiol group during catalysis" evidence="7">
    <location>
        <position position="178"/>
    </location>
</feature>
<sequence length="333" mass="35374">MAVKLGINGFGRIGRYLLRIMADSQDVVITAINARADNASLAHLFKYDSVYGTFAGTVSHDDNGIIVNGRHIAVTRCKAGEWQWKELGTELVVDTTGTAKKRDDAAKHLECGAKKIVVSAPCKEADATIVMGVNDNVYDAAAHSVISAASCTTNCLAPAAKVINDVFGIKHGLMTTIHSYTMSQRILDGSHKDLRRARAAAVSMIPTSTGAAKATALVIPALKGKLDGMAVRVPTPDISLVDLTCELEKSATAEDVNAALKAACEGALKENLGYCDEPLVSIDFKADTHGGVVDSLSTQVMDGTLLKLIIWYDNEAGFTNQLMRLLRLVGASL</sequence>
<dbReference type="FunFam" id="3.40.50.720:FF:000001">
    <property type="entry name" value="Glyceraldehyde-3-phosphate dehydrogenase"/>
    <property type="match status" value="1"/>
</dbReference>
<feature type="binding site" evidence="6">
    <location>
        <position position="314"/>
    </location>
    <ligand>
        <name>NAD(+)</name>
        <dbReference type="ChEBI" id="CHEBI:57540"/>
    </ligand>
</feature>
<comment type="subunit">
    <text evidence="2">Homotetramer.</text>
</comment>
<dbReference type="EC" id="1.2.1.-" evidence="9"/>
<feature type="binding site" evidence="6">
    <location>
        <position position="119"/>
    </location>
    <ligand>
        <name>NAD(+)</name>
        <dbReference type="ChEBI" id="CHEBI:57540"/>
    </ligand>
</feature>
<dbReference type="Gene3D" id="3.30.360.10">
    <property type="entry name" value="Dihydrodipicolinate Reductase, domain 2"/>
    <property type="match status" value="1"/>
</dbReference>
<accession>A0A9D2HKH0</accession>
<dbReference type="PANTHER" id="PTHR43148">
    <property type="entry name" value="GLYCERALDEHYDE-3-PHOSPHATE DEHYDROGENASE 2"/>
    <property type="match status" value="1"/>
</dbReference>
<dbReference type="Gene3D" id="3.40.50.720">
    <property type="entry name" value="NAD(P)-binding Rossmann-like Domain"/>
    <property type="match status" value="1"/>
</dbReference>
<evidence type="ECO:0000256" key="3">
    <source>
        <dbReference type="ARBA" id="ARBA00023002"/>
    </source>
</evidence>
<dbReference type="AlphaFoldDB" id="A0A9D2HKH0"/>
<dbReference type="InterPro" id="IPR020830">
    <property type="entry name" value="GlycerAld_3-P_DH_AS"/>
</dbReference>
<evidence type="ECO:0000256" key="6">
    <source>
        <dbReference type="PIRSR" id="PIRSR000149-3"/>
    </source>
</evidence>
<dbReference type="Proteomes" id="UP000823821">
    <property type="component" value="Unassembled WGS sequence"/>
</dbReference>
<dbReference type="SUPFAM" id="SSF51735">
    <property type="entry name" value="NAD(P)-binding Rossmann-fold domains"/>
    <property type="match status" value="1"/>
</dbReference>
<dbReference type="SUPFAM" id="SSF55347">
    <property type="entry name" value="Glyceraldehyde-3-phosphate dehydrogenase-like, C-terminal domain"/>
    <property type="match status" value="1"/>
</dbReference>
<feature type="binding site" evidence="5">
    <location>
        <begin position="209"/>
        <end position="210"/>
    </location>
    <ligand>
        <name>D-glyceraldehyde 3-phosphate</name>
        <dbReference type="ChEBI" id="CHEBI:59776"/>
    </ligand>
</feature>
<dbReference type="InterPro" id="IPR020831">
    <property type="entry name" value="GlycerAld/Erythrose_P_DH"/>
</dbReference>
<protein>
    <recommendedName>
        <fullName evidence="9">Glyceraldehyde-3-phosphate dehydrogenase</fullName>
        <ecNumber evidence="9">1.2.1.-</ecNumber>
    </recommendedName>
</protein>
<evidence type="ECO:0000259" key="10">
    <source>
        <dbReference type="SMART" id="SM00846"/>
    </source>
</evidence>
<feature type="domain" description="Glyceraldehyde 3-phosphate dehydrogenase NAD(P) binding" evidence="10">
    <location>
        <begin position="3"/>
        <end position="151"/>
    </location>
</feature>
<dbReference type="FunFam" id="3.30.360.10:FF:000002">
    <property type="entry name" value="Glyceraldehyde-3-phosphate dehydrogenase"/>
    <property type="match status" value="1"/>
</dbReference>
<dbReference type="GO" id="GO:0050661">
    <property type="term" value="F:NADP binding"/>
    <property type="evidence" value="ECO:0007669"/>
    <property type="project" value="InterPro"/>
</dbReference>
<dbReference type="EMBL" id="DWZD01000019">
    <property type="protein sequence ID" value="HJA78606.1"/>
    <property type="molecule type" value="Genomic_DNA"/>
</dbReference>
<dbReference type="GO" id="GO:0016620">
    <property type="term" value="F:oxidoreductase activity, acting on the aldehyde or oxo group of donors, NAD or NADP as acceptor"/>
    <property type="evidence" value="ECO:0007669"/>
    <property type="project" value="InterPro"/>
</dbReference>
<dbReference type="InterPro" id="IPR020829">
    <property type="entry name" value="GlycerAld_3-P_DH_cat"/>
</dbReference>
<reference evidence="11" key="1">
    <citation type="journal article" date="2021" name="PeerJ">
        <title>Extensive microbial diversity within the chicken gut microbiome revealed by metagenomics and culture.</title>
        <authorList>
            <person name="Gilroy R."/>
            <person name="Ravi A."/>
            <person name="Getino M."/>
            <person name="Pursley I."/>
            <person name="Horton D.L."/>
            <person name="Alikhan N.F."/>
            <person name="Baker D."/>
            <person name="Gharbi K."/>
            <person name="Hall N."/>
            <person name="Watson M."/>
            <person name="Adriaenssens E.M."/>
            <person name="Foster-Nyarko E."/>
            <person name="Jarju S."/>
            <person name="Secka A."/>
            <person name="Antonio M."/>
            <person name="Oren A."/>
            <person name="Chaudhuri R.R."/>
            <person name="La Ragione R."/>
            <person name="Hildebrand F."/>
            <person name="Pallen M.J."/>
        </authorList>
    </citation>
    <scope>NUCLEOTIDE SEQUENCE</scope>
    <source>
        <strain evidence="11">5032</strain>
    </source>
</reference>
<dbReference type="GO" id="GO:0006006">
    <property type="term" value="P:glucose metabolic process"/>
    <property type="evidence" value="ECO:0007669"/>
    <property type="project" value="InterPro"/>
</dbReference>
<feature type="binding site" evidence="5">
    <location>
        <position position="181"/>
    </location>
    <ligand>
        <name>D-glyceraldehyde 3-phosphate</name>
        <dbReference type="ChEBI" id="CHEBI:59776"/>
    </ligand>
</feature>
<evidence type="ECO:0000256" key="5">
    <source>
        <dbReference type="PIRSR" id="PIRSR000149-2"/>
    </source>
</evidence>
<evidence type="ECO:0000256" key="4">
    <source>
        <dbReference type="PIRSR" id="PIRSR000149-1"/>
    </source>
</evidence>
<comment type="similarity">
    <text evidence="1 8">Belongs to the glyceraldehyde-3-phosphate dehydrogenase family.</text>
</comment>
<proteinExistence type="inferred from homology"/>
<dbReference type="NCBIfam" id="TIGR01534">
    <property type="entry name" value="GAPDH-I"/>
    <property type="match status" value="1"/>
</dbReference>
<organism evidence="11 12">
    <name type="scientific">Candidatus Desulfovibrio intestinavium</name>
    <dbReference type="NCBI Taxonomy" id="2838534"/>
    <lineage>
        <taxon>Bacteria</taxon>
        <taxon>Pseudomonadati</taxon>
        <taxon>Thermodesulfobacteriota</taxon>
        <taxon>Desulfovibrionia</taxon>
        <taxon>Desulfovibrionales</taxon>
        <taxon>Desulfovibrionaceae</taxon>
        <taxon>Desulfovibrio</taxon>
    </lineage>
</organism>
<feature type="active site" description="Nucleophile" evidence="4">
    <location>
        <position position="151"/>
    </location>
</feature>
<evidence type="ECO:0000256" key="9">
    <source>
        <dbReference type="RuleBase" id="RU361160"/>
    </source>
</evidence>
<dbReference type="GO" id="GO:0051287">
    <property type="term" value="F:NAD binding"/>
    <property type="evidence" value="ECO:0007669"/>
    <property type="project" value="InterPro"/>
</dbReference>
<evidence type="ECO:0000313" key="11">
    <source>
        <dbReference type="EMBL" id="HJA78606.1"/>
    </source>
</evidence>
<evidence type="ECO:0000256" key="1">
    <source>
        <dbReference type="ARBA" id="ARBA00007406"/>
    </source>
</evidence>
<dbReference type="InterPro" id="IPR020828">
    <property type="entry name" value="GlycerAld_3-P_DH_NAD(P)-bd"/>
</dbReference>
<reference evidence="11" key="2">
    <citation type="submission" date="2021-04" db="EMBL/GenBank/DDBJ databases">
        <authorList>
            <person name="Gilroy R."/>
        </authorList>
    </citation>
    <scope>NUCLEOTIDE SEQUENCE</scope>
    <source>
        <strain evidence="11">5032</strain>
    </source>
</reference>
<dbReference type="PRINTS" id="PR00078">
    <property type="entry name" value="G3PDHDRGNASE"/>
</dbReference>
<evidence type="ECO:0000256" key="7">
    <source>
        <dbReference type="PIRSR" id="PIRSR000149-4"/>
    </source>
</evidence>
<dbReference type="CDD" id="cd18126">
    <property type="entry name" value="GAPDH_I_C"/>
    <property type="match status" value="1"/>
</dbReference>
<dbReference type="SMART" id="SM00846">
    <property type="entry name" value="Gp_dh_N"/>
    <property type="match status" value="1"/>
</dbReference>
<dbReference type="Pfam" id="PF00044">
    <property type="entry name" value="Gp_dh_N"/>
    <property type="match status" value="1"/>
</dbReference>
<evidence type="ECO:0000256" key="2">
    <source>
        <dbReference type="ARBA" id="ARBA00011881"/>
    </source>
</evidence>
<dbReference type="Pfam" id="PF02800">
    <property type="entry name" value="Gp_dh_C"/>
    <property type="match status" value="1"/>
</dbReference>
<dbReference type="InterPro" id="IPR036291">
    <property type="entry name" value="NAD(P)-bd_dom_sf"/>
</dbReference>
<dbReference type="InterPro" id="IPR006424">
    <property type="entry name" value="Glyceraldehyde-3-P_DH_1"/>
</dbReference>
<dbReference type="PIRSF" id="PIRSF000149">
    <property type="entry name" value="GAP_DH"/>
    <property type="match status" value="1"/>
</dbReference>
<evidence type="ECO:0000313" key="12">
    <source>
        <dbReference type="Proteomes" id="UP000823821"/>
    </source>
</evidence>
<feature type="binding site" evidence="6">
    <location>
        <begin position="12"/>
        <end position="13"/>
    </location>
    <ligand>
        <name>NAD(+)</name>
        <dbReference type="ChEBI" id="CHEBI:57540"/>
    </ligand>
</feature>
<dbReference type="CDD" id="cd05214">
    <property type="entry name" value="GAPDH_I_N"/>
    <property type="match status" value="1"/>
</dbReference>